<evidence type="ECO:0000313" key="2">
    <source>
        <dbReference type="EMBL" id="GAA5032509.1"/>
    </source>
</evidence>
<sequence length="101" mass="10406">MAEESGGQPVEQPVLLKEGAYAEDGETRPELLRAALTRAGADPKSVVFIGDTPADVAGGLETGVRVVAVATGRTAADELRDADDVLADLSETDRVLEALGT</sequence>
<dbReference type="SUPFAM" id="SSF56784">
    <property type="entry name" value="HAD-like"/>
    <property type="match status" value="1"/>
</dbReference>
<reference evidence="3" key="1">
    <citation type="journal article" date="2019" name="Int. J. Syst. Evol. Microbiol.">
        <title>The Global Catalogue of Microorganisms (GCM) 10K type strain sequencing project: providing services to taxonomists for standard genome sequencing and annotation.</title>
        <authorList>
            <consortium name="The Broad Institute Genomics Platform"/>
            <consortium name="The Broad Institute Genome Sequencing Center for Infectious Disease"/>
            <person name="Wu L."/>
            <person name="Ma J."/>
        </authorList>
    </citation>
    <scope>NUCLEOTIDE SEQUENCE [LARGE SCALE GENOMIC DNA]</scope>
    <source>
        <strain evidence="3">JCM 18409</strain>
    </source>
</reference>
<dbReference type="RefSeq" id="WP_345657293.1">
    <property type="nucleotide sequence ID" value="NZ_BAABKB010000039.1"/>
</dbReference>
<name>A0ABP9JJH7_9ACTN</name>
<evidence type="ECO:0000313" key="3">
    <source>
        <dbReference type="Proteomes" id="UP001501759"/>
    </source>
</evidence>
<feature type="region of interest" description="Disordered" evidence="1">
    <location>
        <begin position="1"/>
        <end position="22"/>
    </location>
</feature>
<keyword evidence="3" id="KW-1185">Reference proteome</keyword>
<proteinExistence type="predicted"/>
<dbReference type="Proteomes" id="UP001501759">
    <property type="component" value="Unassembled WGS sequence"/>
</dbReference>
<accession>A0ABP9JJH7</accession>
<dbReference type="InterPro" id="IPR023214">
    <property type="entry name" value="HAD_sf"/>
</dbReference>
<comment type="caution">
    <text evidence="2">The sequence shown here is derived from an EMBL/GenBank/DDBJ whole genome shotgun (WGS) entry which is preliminary data.</text>
</comment>
<dbReference type="Pfam" id="PF13242">
    <property type="entry name" value="Hydrolase_like"/>
    <property type="match status" value="1"/>
</dbReference>
<dbReference type="Gene3D" id="3.40.50.1000">
    <property type="entry name" value="HAD superfamily/HAD-like"/>
    <property type="match status" value="1"/>
</dbReference>
<protein>
    <recommendedName>
        <fullName evidence="4">HAD hydrolase-like protein</fullName>
    </recommendedName>
</protein>
<evidence type="ECO:0000256" key="1">
    <source>
        <dbReference type="SAM" id="MobiDB-lite"/>
    </source>
</evidence>
<dbReference type="InterPro" id="IPR036412">
    <property type="entry name" value="HAD-like_sf"/>
</dbReference>
<evidence type="ECO:0008006" key="4">
    <source>
        <dbReference type="Google" id="ProtNLM"/>
    </source>
</evidence>
<organism evidence="2 3">
    <name type="scientific">Streptomyces siamensis</name>
    <dbReference type="NCBI Taxonomy" id="1274986"/>
    <lineage>
        <taxon>Bacteria</taxon>
        <taxon>Bacillati</taxon>
        <taxon>Actinomycetota</taxon>
        <taxon>Actinomycetes</taxon>
        <taxon>Kitasatosporales</taxon>
        <taxon>Streptomycetaceae</taxon>
        <taxon>Streptomyces</taxon>
    </lineage>
</organism>
<dbReference type="EMBL" id="BAABKB010000039">
    <property type="protein sequence ID" value="GAA5032509.1"/>
    <property type="molecule type" value="Genomic_DNA"/>
</dbReference>
<gene>
    <name evidence="2" type="ORF">GCM10023335_75110</name>
</gene>